<sequence length="57" mass="6215">MREPALGVLVTSDCGSSSPEELRELNRSADAVMAALRDIARRGSSLGCSPPRGWIWW</sequence>
<organism evidence="1 2">
    <name type="scientific">Enhygromyxa salina</name>
    <dbReference type="NCBI Taxonomy" id="215803"/>
    <lineage>
        <taxon>Bacteria</taxon>
        <taxon>Pseudomonadati</taxon>
        <taxon>Myxococcota</taxon>
        <taxon>Polyangia</taxon>
        <taxon>Nannocystales</taxon>
        <taxon>Nannocystaceae</taxon>
        <taxon>Enhygromyxa</taxon>
    </lineage>
</organism>
<evidence type="ECO:0000313" key="1">
    <source>
        <dbReference type="EMBL" id="PRP92799.1"/>
    </source>
</evidence>
<gene>
    <name evidence="1" type="ORF">ENSA5_47120</name>
</gene>
<accession>A0A2S9XIU5</accession>
<evidence type="ECO:0000313" key="2">
    <source>
        <dbReference type="Proteomes" id="UP000237968"/>
    </source>
</evidence>
<dbReference type="RefSeq" id="WP_181198071.1">
    <property type="nucleotide sequence ID" value="NZ_PVNK01000204.1"/>
</dbReference>
<name>A0A2S9XIU5_9BACT</name>
<dbReference type="Proteomes" id="UP000237968">
    <property type="component" value="Unassembled WGS sequence"/>
</dbReference>
<dbReference type="AlphaFoldDB" id="A0A2S9XIU5"/>
<keyword evidence="2" id="KW-1185">Reference proteome</keyword>
<proteinExistence type="predicted"/>
<dbReference type="EMBL" id="PVNK01000204">
    <property type="protein sequence ID" value="PRP92799.1"/>
    <property type="molecule type" value="Genomic_DNA"/>
</dbReference>
<protein>
    <submittedName>
        <fullName evidence="1">Uncharacterized protein</fullName>
    </submittedName>
</protein>
<comment type="caution">
    <text evidence="1">The sequence shown here is derived from an EMBL/GenBank/DDBJ whole genome shotgun (WGS) entry which is preliminary data.</text>
</comment>
<reference evidence="1 2" key="1">
    <citation type="submission" date="2018-03" db="EMBL/GenBank/DDBJ databases">
        <title>Draft Genome Sequences of the Obligatory Marine Myxobacteria Enhygromyxa salina SWB005.</title>
        <authorList>
            <person name="Poehlein A."/>
            <person name="Moghaddam J.A."/>
            <person name="Harms H."/>
            <person name="Alanjari M."/>
            <person name="Koenig G.M."/>
            <person name="Daniel R."/>
            <person name="Schaeberle T.F."/>
        </authorList>
    </citation>
    <scope>NUCLEOTIDE SEQUENCE [LARGE SCALE GENOMIC DNA]</scope>
    <source>
        <strain evidence="1 2">SWB005</strain>
    </source>
</reference>